<dbReference type="InterPro" id="IPR036225">
    <property type="entry name" value="SRP/SRP_N"/>
</dbReference>
<feature type="region of interest" description="Disordered" evidence="10">
    <location>
        <begin position="32"/>
        <end position="86"/>
    </location>
</feature>
<evidence type="ECO:0000259" key="12">
    <source>
        <dbReference type="PROSITE" id="PS00300"/>
    </source>
</evidence>
<sequence length="389" mass="40888">MDGYIGIIVIVALAAVLAVGGLFLLFRPKAKDLPPVETPPEPPAPVITEPRPVGQGERDGGGATTLPPPAEELLRPPPVEVPPPSAGRMVRLRDRLARSQNVLGRGLLELLSRDRLDDDVWDEIEEILITADVGVAPTRVMVDDLRTKVKVLGSRTPDEVRKLLREELLGQVGTDLDRTLHTSAPGDRPAVVLVVGVNGTGKTTTSGKLARVLVGDGAKVVLGAADTFRAAATDQLQTWGDRVGAAVVRGPEGGDPASVAFDAVAKGIEEKADTVIVDTAGRLHTKTGLMDELGKVKRVIEKKAEVDEVLLVLDATTGQNGMRQAQVFAEVVNVTGIALTKLDGTAKGGIVISVQRELGVPVKLVGLGEGPDDLAPFDPEVFVDALIGD</sequence>
<evidence type="ECO:0000256" key="8">
    <source>
        <dbReference type="ARBA" id="ARBA00048027"/>
    </source>
</evidence>
<feature type="compositionally biased region" description="Pro residues" evidence="10">
    <location>
        <begin position="36"/>
        <end position="45"/>
    </location>
</feature>
<dbReference type="Proteomes" id="UP000674234">
    <property type="component" value="Unassembled WGS sequence"/>
</dbReference>
<feature type="domain" description="SRP54-type proteins GTP-binding" evidence="12">
    <location>
        <begin position="361"/>
        <end position="374"/>
    </location>
</feature>
<comment type="subunit">
    <text evidence="9">Part of the signal recognition particle protein translocation system, which is composed of SRP and FtsY.</text>
</comment>
<keyword evidence="1 9" id="KW-1003">Cell membrane</keyword>
<comment type="function">
    <text evidence="9">Involved in targeting and insertion of nascent membrane proteins into the cytoplasmic membrane. Acts as a receptor for the complex formed by the signal recognition particle (SRP) and the ribosome-nascent chain (RNC).</text>
</comment>
<keyword evidence="2 9" id="KW-0963">Cytoplasm</keyword>
<dbReference type="Pfam" id="PF02881">
    <property type="entry name" value="SRP54_N"/>
    <property type="match status" value="1"/>
</dbReference>
<protein>
    <recommendedName>
        <fullName evidence="9">Signal recognition particle receptor FtsY</fullName>
        <shortName evidence="9">SRP receptor</shortName>
        <ecNumber evidence="9">3.6.5.4</ecNumber>
    </recommendedName>
</protein>
<evidence type="ECO:0000256" key="4">
    <source>
        <dbReference type="ARBA" id="ARBA00022801"/>
    </source>
</evidence>
<dbReference type="HAMAP" id="MF_00920">
    <property type="entry name" value="FtsY"/>
    <property type="match status" value="1"/>
</dbReference>
<dbReference type="PROSITE" id="PS00300">
    <property type="entry name" value="SRP54"/>
    <property type="match status" value="1"/>
</dbReference>
<dbReference type="Gene3D" id="3.40.50.300">
    <property type="entry name" value="P-loop containing nucleotide triphosphate hydrolases"/>
    <property type="match status" value="1"/>
</dbReference>
<evidence type="ECO:0000313" key="14">
    <source>
        <dbReference type="Proteomes" id="UP000674234"/>
    </source>
</evidence>
<gene>
    <name evidence="9 13" type="primary">ftsY</name>
    <name evidence="13" type="ORF">JOL79_05550</name>
</gene>
<dbReference type="SMART" id="SM00382">
    <property type="entry name" value="AAA"/>
    <property type="match status" value="1"/>
</dbReference>
<dbReference type="InterPro" id="IPR003593">
    <property type="entry name" value="AAA+_ATPase"/>
</dbReference>
<accession>A0A940WD26</accession>
<feature type="binding site" evidence="9">
    <location>
        <begin position="340"/>
        <end position="343"/>
    </location>
    <ligand>
        <name>GTP</name>
        <dbReference type="ChEBI" id="CHEBI:37565"/>
    </ligand>
</feature>
<dbReference type="SUPFAM" id="SSF47364">
    <property type="entry name" value="Domain of the SRP/SRP receptor G-proteins"/>
    <property type="match status" value="1"/>
</dbReference>
<evidence type="ECO:0000256" key="2">
    <source>
        <dbReference type="ARBA" id="ARBA00022490"/>
    </source>
</evidence>
<dbReference type="GO" id="GO:0005047">
    <property type="term" value="F:signal recognition particle binding"/>
    <property type="evidence" value="ECO:0007669"/>
    <property type="project" value="TreeGrafter"/>
</dbReference>
<evidence type="ECO:0000256" key="7">
    <source>
        <dbReference type="ARBA" id="ARBA00023170"/>
    </source>
</evidence>
<organism evidence="13 14">
    <name type="scientific">Microbispora oryzae</name>
    <dbReference type="NCBI Taxonomy" id="2806554"/>
    <lineage>
        <taxon>Bacteria</taxon>
        <taxon>Bacillati</taxon>
        <taxon>Actinomycetota</taxon>
        <taxon>Actinomycetes</taxon>
        <taxon>Streptosporangiales</taxon>
        <taxon>Streptosporangiaceae</taxon>
        <taxon>Microbispora</taxon>
    </lineage>
</organism>
<dbReference type="FunFam" id="3.40.50.300:FF:000053">
    <property type="entry name" value="Signal recognition particle receptor FtsY"/>
    <property type="match status" value="1"/>
</dbReference>
<dbReference type="EC" id="3.6.5.4" evidence="9"/>
<name>A0A940WD26_9ACTN</name>
<dbReference type="InterPro" id="IPR013822">
    <property type="entry name" value="Signal_recog_particl_SRP54_hlx"/>
</dbReference>
<evidence type="ECO:0000256" key="5">
    <source>
        <dbReference type="ARBA" id="ARBA00023134"/>
    </source>
</evidence>
<dbReference type="GO" id="GO:0003924">
    <property type="term" value="F:GTPase activity"/>
    <property type="evidence" value="ECO:0007669"/>
    <property type="project" value="UniProtKB-UniRule"/>
</dbReference>
<evidence type="ECO:0000256" key="10">
    <source>
        <dbReference type="SAM" id="MobiDB-lite"/>
    </source>
</evidence>
<keyword evidence="7 9" id="KW-0675">Receptor</keyword>
<keyword evidence="4 9" id="KW-0378">Hydrolase</keyword>
<keyword evidence="11" id="KW-1133">Transmembrane helix</keyword>
<reference evidence="13" key="1">
    <citation type="submission" date="2021-02" db="EMBL/GenBank/DDBJ databases">
        <title>Draft genome sequence of Microbispora sp. RL4-1S isolated from rice leaves in Thailand.</title>
        <authorList>
            <person name="Muangham S."/>
            <person name="Duangmal K."/>
        </authorList>
    </citation>
    <scope>NUCLEOTIDE SEQUENCE</scope>
    <source>
        <strain evidence="13">RL4-1S</strain>
    </source>
</reference>
<dbReference type="NCBIfam" id="TIGR00064">
    <property type="entry name" value="ftsY"/>
    <property type="match status" value="1"/>
</dbReference>
<dbReference type="PANTHER" id="PTHR43134">
    <property type="entry name" value="SIGNAL RECOGNITION PARTICLE RECEPTOR SUBUNIT ALPHA"/>
    <property type="match status" value="1"/>
</dbReference>
<feature type="compositionally biased region" description="Pro residues" evidence="10">
    <location>
        <begin position="66"/>
        <end position="85"/>
    </location>
</feature>
<dbReference type="RefSeq" id="WP_210154545.1">
    <property type="nucleotide sequence ID" value="NZ_JAFCNB010000002.1"/>
</dbReference>
<dbReference type="SMART" id="SM00963">
    <property type="entry name" value="SRP54_N"/>
    <property type="match status" value="1"/>
</dbReference>
<dbReference type="EMBL" id="JAFCNB010000002">
    <property type="protein sequence ID" value="MBP2703265.1"/>
    <property type="molecule type" value="Genomic_DNA"/>
</dbReference>
<evidence type="ECO:0000256" key="9">
    <source>
        <dbReference type="HAMAP-Rule" id="MF_00920"/>
    </source>
</evidence>
<keyword evidence="3 9" id="KW-0547">Nucleotide-binding</keyword>
<dbReference type="GO" id="GO:0005886">
    <property type="term" value="C:plasma membrane"/>
    <property type="evidence" value="ECO:0007669"/>
    <property type="project" value="UniProtKB-SubCell"/>
</dbReference>
<dbReference type="Gene3D" id="1.20.120.140">
    <property type="entry name" value="Signal recognition particle SRP54, nucleotide-binding domain"/>
    <property type="match status" value="1"/>
</dbReference>
<keyword evidence="5 9" id="KW-0342">GTP-binding</keyword>
<dbReference type="GO" id="GO:0005737">
    <property type="term" value="C:cytoplasm"/>
    <property type="evidence" value="ECO:0007669"/>
    <property type="project" value="UniProtKB-SubCell"/>
</dbReference>
<keyword evidence="11" id="KW-0812">Transmembrane</keyword>
<dbReference type="SUPFAM" id="SSF52540">
    <property type="entry name" value="P-loop containing nucleoside triphosphate hydrolases"/>
    <property type="match status" value="1"/>
</dbReference>
<evidence type="ECO:0000256" key="3">
    <source>
        <dbReference type="ARBA" id="ARBA00022741"/>
    </source>
</evidence>
<comment type="similarity">
    <text evidence="9">Belongs to the GTP-binding SRP family. FtsY subfamily.</text>
</comment>
<keyword evidence="6 9" id="KW-0472">Membrane</keyword>
<dbReference type="CDD" id="cd17874">
    <property type="entry name" value="FtsY"/>
    <property type="match status" value="1"/>
</dbReference>
<dbReference type="InterPro" id="IPR004390">
    <property type="entry name" value="SR_rcpt_FtsY"/>
</dbReference>
<dbReference type="AlphaFoldDB" id="A0A940WD26"/>
<dbReference type="InterPro" id="IPR042101">
    <property type="entry name" value="SRP54_N_sf"/>
</dbReference>
<feature type="transmembrane region" description="Helical" evidence="11">
    <location>
        <begin position="6"/>
        <end position="26"/>
    </location>
</feature>
<evidence type="ECO:0000256" key="6">
    <source>
        <dbReference type="ARBA" id="ARBA00023136"/>
    </source>
</evidence>
<proteinExistence type="inferred from homology"/>
<feature type="binding site" evidence="9">
    <location>
        <begin position="196"/>
        <end position="203"/>
    </location>
    <ligand>
        <name>GTP</name>
        <dbReference type="ChEBI" id="CHEBI:37565"/>
    </ligand>
</feature>
<dbReference type="GO" id="GO:0006614">
    <property type="term" value="P:SRP-dependent cotranslational protein targeting to membrane"/>
    <property type="evidence" value="ECO:0007669"/>
    <property type="project" value="InterPro"/>
</dbReference>
<feature type="binding site" evidence="9">
    <location>
        <begin position="278"/>
        <end position="282"/>
    </location>
    <ligand>
        <name>GTP</name>
        <dbReference type="ChEBI" id="CHEBI:37565"/>
    </ligand>
</feature>
<evidence type="ECO:0000256" key="1">
    <source>
        <dbReference type="ARBA" id="ARBA00022475"/>
    </source>
</evidence>
<dbReference type="InterPro" id="IPR027417">
    <property type="entry name" value="P-loop_NTPase"/>
</dbReference>
<keyword evidence="14" id="KW-1185">Reference proteome</keyword>
<dbReference type="PANTHER" id="PTHR43134:SF1">
    <property type="entry name" value="SIGNAL RECOGNITION PARTICLE RECEPTOR SUBUNIT ALPHA"/>
    <property type="match status" value="1"/>
</dbReference>
<dbReference type="InterPro" id="IPR000897">
    <property type="entry name" value="SRP54_GTPase_dom"/>
</dbReference>
<dbReference type="Pfam" id="PF00448">
    <property type="entry name" value="SRP54"/>
    <property type="match status" value="1"/>
</dbReference>
<dbReference type="FunFam" id="1.20.120.140:FF:000002">
    <property type="entry name" value="Signal recognition particle receptor FtsY"/>
    <property type="match status" value="1"/>
</dbReference>
<dbReference type="GO" id="GO:0005525">
    <property type="term" value="F:GTP binding"/>
    <property type="evidence" value="ECO:0007669"/>
    <property type="project" value="UniProtKB-UniRule"/>
</dbReference>
<dbReference type="SMART" id="SM00962">
    <property type="entry name" value="SRP54"/>
    <property type="match status" value="1"/>
</dbReference>
<comment type="catalytic activity">
    <reaction evidence="8 9">
        <text>GTP + H2O = GDP + phosphate + H(+)</text>
        <dbReference type="Rhea" id="RHEA:19669"/>
        <dbReference type="ChEBI" id="CHEBI:15377"/>
        <dbReference type="ChEBI" id="CHEBI:15378"/>
        <dbReference type="ChEBI" id="CHEBI:37565"/>
        <dbReference type="ChEBI" id="CHEBI:43474"/>
        <dbReference type="ChEBI" id="CHEBI:58189"/>
        <dbReference type="EC" id="3.6.5.4"/>
    </reaction>
</comment>
<evidence type="ECO:0000256" key="11">
    <source>
        <dbReference type="SAM" id="Phobius"/>
    </source>
</evidence>
<evidence type="ECO:0000313" key="13">
    <source>
        <dbReference type="EMBL" id="MBP2703265.1"/>
    </source>
</evidence>
<comment type="caution">
    <text evidence="13">The sequence shown here is derived from an EMBL/GenBank/DDBJ whole genome shotgun (WGS) entry which is preliminary data.</text>
</comment>
<comment type="subcellular location">
    <subcellularLocation>
        <location evidence="9">Cell membrane</location>
        <topology evidence="9">Peripheral membrane protein</topology>
        <orientation evidence="9">Cytoplasmic side</orientation>
    </subcellularLocation>
    <subcellularLocation>
        <location evidence="9">Cytoplasm</location>
    </subcellularLocation>
</comment>